<name>A0A242MXJ6_CABSO</name>
<feature type="transmembrane region" description="Helical" evidence="8">
    <location>
        <begin position="187"/>
        <end position="208"/>
    </location>
</feature>
<accession>A0A242MXJ6</accession>
<protein>
    <recommendedName>
        <fullName evidence="8">Nickel/cobalt efflux system</fullName>
    </recommendedName>
</protein>
<keyword evidence="7 8" id="KW-0472">Membrane</keyword>
<feature type="transmembrane region" description="Helical" evidence="8">
    <location>
        <begin position="46"/>
        <end position="64"/>
    </location>
</feature>
<evidence type="ECO:0000256" key="2">
    <source>
        <dbReference type="ARBA" id="ARBA00010892"/>
    </source>
</evidence>
<dbReference type="PANTHER" id="PTHR31611:SF0">
    <property type="entry name" value="HIGH-AFFINITY NICKEL TRANSPORT PROTEIN NIC1"/>
    <property type="match status" value="1"/>
</dbReference>
<evidence type="ECO:0000256" key="5">
    <source>
        <dbReference type="ARBA" id="ARBA00022692"/>
    </source>
</evidence>
<dbReference type="InterPro" id="IPR004688">
    <property type="entry name" value="Ni/Co_transpt"/>
</dbReference>
<keyword evidence="6 8" id="KW-1133">Transmembrane helix</keyword>
<keyword evidence="5 8" id="KW-0812">Transmembrane</keyword>
<dbReference type="GO" id="GO:0005886">
    <property type="term" value="C:plasma membrane"/>
    <property type="evidence" value="ECO:0007669"/>
    <property type="project" value="UniProtKB-SubCell"/>
</dbReference>
<dbReference type="InterPro" id="IPR011541">
    <property type="entry name" value="Ni/Co_transpt_high_affinity"/>
</dbReference>
<feature type="transmembrane region" description="Helical" evidence="8">
    <location>
        <begin position="21"/>
        <end position="40"/>
    </location>
</feature>
<dbReference type="GO" id="GO:0012505">
    <property type="term" value="C:endomembrane system"/>
    <property type="evidence" value="ECO:0007669"/>
    <property type="project" value="UniProtKB-SubCell"/>
</dbReference>
<evidence type="ECO:0000256" key="8">
    <source>
        <dbReference type="RuleBase" id="RU362101"/>
    </source>
</evidence>
<feature type="transmembrane region" description="Helical" evidence="8">
    <location>
        <begin position="270"/>
        <end position="297"/>
    </location>
</feature>
<evidence type="ECO:0000256" key="7">
    <source>
        <dbReference type="ARBA" id="ARBA00023136"/>
    </source>
</evidence>
<gene>
    <name evidence="9" type="ORF">PAMC26577_11710</name>
</gene>
<dbReference type="Proteomes" id="UP000195221">
    <property type="component" value="Unassembled WGS sequence"/>
</dbReference>
<reference evidence="9 10" key="1">
    <citation type="submission" date="2017-03" db="EMBL/GenBank/DDBJ databases">
        <title>Genome analysis of strain PAMC 26577.</title>
        <authorList>
            <person name="Oh H.-M."/>
            <person name="Yang J.-A."/>
        </authorList>
    </citation>
    <scope>NUCLEOTIDE SEQUENCE [LARGE SCALE GENOMIC DNA]</scope>
    <source>
        <strain evidence="9 10">PAMC 26577</strain>
    </source>
</reference>
<dbReference type="AlphaFoldDB" id="A0A242MXJ6"/>
<feature type="transmembrane region" description="Helical" evidence="8">
    <location>
        <begin position="87"/>
        <end position="112"/>
    </location>
</feature>
<feature type="transmembrane region" description="Helical" evidence="8">
    <location>
        <begin position="317"/>
        <end position="338"/>
    </location>
</feature>
<feature type="transmembrane region" description="Helical" evidence="8">
    <location>
        <begin position="228"/>
        <end position="250"/>
    </location>
</feature>
<evidence type="ECO:0000256" key="6">
    <source>
        <dbReference type="ARBA" id="ARBA00022989"/>
    </source>
</evidence>
<dbReference type="RefSeq" id="WP_086386398.1">
    <property type="nucleotide sequence ID" value="NZ_NBTZ01000041.1"/>
</dbReference>
<dbReference type="GO" id="GO:0015099">
    <property type="term" value="F:nickel cation transmembrane transporter activity"/>
    <property type="evidence" value="ECO:0007669"/>
    <property type="project" value="UniProtKB-UniRule"/>
</dbReference>
<comment type="subcellular location">
    <subcellularLocation>
        <location evidence="8">Cell membrane</location>
        <topology evidence="8">Multi-pass membrane protein</topology>
    </subcellularLocation>
    <subcellularLocation>
        <location evidence="1">Endomembrane system</location>
        <topology evidence="1">Multi-pass membrane protein</topology>
    </subcellularLocation>
</comment>
<dbReference type="EMBL" id="NBTZ01000041">
    <property type="protein sequence ID" value="OTP76159.1"/>
    <property type="molecule type" value="Genomic_DNA"/>
</dbReference>
<evidence type="ECO:0000313" key="9">
    <source>
        <dbReference type="EMBL" id="OTP76159.1"/>
    </source>
</evidence>
<comment type="caution">
    <text evidence="9">The sequence shown here is derived from an EMBL/GenBank/DDBJ whole genome shotgun (WGS) entry which is preliminary data.</text>
</comment>
<evidence type="ECO:0000313" key="10">
    <source>
        <dbReference type="Proteomes" id="UP000195221"/>
    </source>
</evidence>
<evidence type="ECO:0000256" key="3">
    <source>
        <dbReference type="ARBA" id="ARBA00022448"/>
    </source>
</evidence>
<dbReference type="PANTHER" id="PTHR31611">
    <property type="entry name" value="HIGH-AFFINITY NICKEL TRANSPORT PROTEIN NIC1"/>
    <property type="match status" value="1"/>
</dbReference>
<comment type="similarity">
    <text evidence="2 8">Belongs to the NiCoT transporter (TC 2.A.52) family.</text>
</comment>
<dbReference type="Pfam" id="PF03824">
    <property type="entry name" value="NicO"/>
    <property type="match status" value="1"/>
</dbReference>
<proteinExistence type="inferred from homology"/>
<evidence type="ECO:0000256" key="1">
    <source>
        <dbReference type="ARBA" id="ARBA00004127"/>
    </source>
</evidence>
<evidence type="ECO:0000256" key="4">
    <source>
        <dbReference type="ARBA" id="ARBA00022596"/>
    </source>
</evidence>
<organism evidence="9 10">
    <name type="scientific">Caballeronia sordidicola</name>
    <name type="common">Burkholderia sordidicola</name>
    <dbReference type="NCBI Taxonomy" id="196367"/>
    <lineage>
        <taxon>Bacteria</taxon>
        <taxon>Pseudomonadati</taxon>
        <taxon>Pseudomonadota</taxon>
        <taxon>Betaproteobacteria</taxon>
        <taxon>Burkholderiales</taxon>
        <taxon>Burkholderiaceae</taxon>
        <taxon>Caballeronia</taxon>
    </lineage>
</organism>
<feature type="transmembrane region" description="Helical" evidence="8">
    <location>
        <begin position="124"/>
        <end position="150"/>
    </location>
</feature>
<dbReference type="NCBIfam" id="TIGR00802">
    <property type="entry name" value="nico"/>
    <property type="match status" value="1"/>
</dbReference>
<sequence length="351" mass="38366">MLAQVIAIFSQSDKPIRRKFVGTYGFLIGLNIVAWLWAFIAFRLHPVLLGTALLAYGFGLRHAVDADHIAAIDNVTRKLMQDGKRPVTVGLFFSLGHSSVVILVSAVVAIIATAMTGRFAQYKAIGAIVSTSVSTLFLLTVALMNVLILISILKTLRRVRGGGAYVDDDFNALLSKRGLMSRILRRVFRFVSASWHMFPLGFLFGLGFDTSSEISLLGLSADQAAHGLSPWAIMVFPLLFSAGMSLVDTVDGHLMLGAYGWAYLQPLRKIYYNATITLISVAVAIIVGGVEALGLIADRFKPQGQLWDIVGALNENFGTLGYVIIGVFIFSWFVSGYIHRRQTFNTNELKG</sequence>
<keyword evidence="3 8" id="KW-0813">Transport</keyword>
<keyword evidence="4" id="KW-0533">Nickel</keyword>